<dbReference type="GO" id="GO:0031956">
    <property type="term" value="F:medium-chain fatty acid-CoA ligase activity"/>
    <property type="evidence" value="ECO:0007669"/>
    <property type="project" value="TreeGrafter"/>
</dbReference>
<evidence type="ECO:0000313" key="4">
    <source>
        <dbReference type="EMBL" id="ETV81522.1"/>
    </source>
</evidence>
<reference evidence="4" key="1">
    <citation type="submission" date="2013-12" db="EMBL/GenBank/DDBJ databases">
        <title>The Genome Sequence of Aphanomyces astaci APO3.</title>
        <authorList>
            <consortium name="The Broad Institute Genomics Platform"/>
            <person name="Russ C."/>
            <person name="Tyler B."/>
            <person name="van West P."/>
            <person name="Dieguez-Uribeondo J."/>
            <person name="Young S.K."/>
            <person name="Zeng Q."/>
            <person name="Gargeya S."/>
            <person name="Fitzgerald M."/>
            <person name="Abouelleil A."/>
            <person name="Alvarado L."/>
            <person name="Chapman S.B."/>
            <person name="Gainer-Dewar J."/>
            <person name="Goldberg J."/>
            <person name="Griggs A."/>
            <person name="Gujja S."/>
            <person name="Hansen M."/>
            <person name="Howarth C."/>
            <person name="Imamovic A."/>
            <person name="Ireland A."/>
            <person name="Larimer J."/>
            <person name="McCowan C."/>
            <person name="Murphy C."/>
            <person name="Pearson M."/>
            <person name="Poon T.W."/>
            <person name="Priest M."/>
            <person name="Roberts A."/>
            <person name="Saif S."/>
            <person name="Shea T."/>
            <person name="Sykes S."/>
            <person name="Wortman J."/>
            <person name="Nusbaum C."/>
            <person name="Birren B."/>
        </authorList>
    </citation>
    <scope>NUCLEOTIDE SEQUENCE [LARGE SCALE GENOMIC DNA]</scope>
    <source>
        <strain evidence="4">APO3</strain>
    </source>
</reference>
<dbReference type="OrthoDB" id="10253115at2759"/>
<evidence type="ECO:0000256" key="2">
    <source>
        <dbReference type="ARBA" id="ARBA00022598"/>
    </source>
</evidence>
<organism evidence="4">
    <name type="scientific">Aphanomyces astaci</name>
    <name type="common">Crayfish plague agent</name>
    <dbReference type="NCBI Taxonomy" id="112090"/>
    <lineage>
        <taxon>Eukaryota</taxon>
        <taxon>Sar</taxon>
        <taxon>Stramenopiles</taxon>
        <taxon>Oomycota</taxon>
        <taxon>Saprolegniomycetes</taxon>
        <taxon>Saprolegniales</taxon>
        <taxon>Verrucalvaceae</taxon>
        <taxon>Aphanomyces</taxon>
    </lineage>
</organism>
<protein>
    <recommendedName>
        <fullName evidence="3">EF-hand domain-containing protein</fullName>
    </recommendedName>
</protein>
<dbReference type="PANTHER" id="PTHR43201:SF5">
    <property type="entry name" value="MEDIUM-CHAIN ACYL-COA LIGASE ACSF2, MITOCHONDRIAL"/>
    <property type="match status" value="1"/>
</dbReference>
<dbReference type="GO" id="GO:0006631">
    <property type="term" value="P:fatty acid metabolic process"/>
    <property type="evidence" value="ECO:0007669"/>
    <property type="project" value="TreeGrafter"/>
</dbReference>
<feature type="domain" description="EF-hand" evidence="3">
    <location>
        <begin position="39"/>
        <end position="74"/>
    </location>
</feature>
<dbReference type="SUPFAM" id="SSF56801">
    <property type="entry name" value="Acetyl-CoA synthetase-like"/>
    <property type="match status" value="1"/>
</dbReference>
<name>W4GP84_APHAT</name>
<evidence type="ECO:0000256" key="1">
    <source>
        <dbReference type="ARBA" id="ARBA00006432"/>
    </source>
</evidence>
<dbReference type="InterPro" id="IPR002048">
    <property type="entry name" value="EF_hand_dom"/>
</dbReference>
<dbReference type="InterPro" id="IPR000873">
    <property type="entry name" value="AMP-dep_synth/lig_dom"/>
</dbReference>
<sequence length="303" mass="32661">MHSILARSLRRSVRPQGASAVAKAFSTVGATLEKAVDALPHREAVRAFNNVDRDDDLRFSYQEFNNFVNELTNGFLELQFQKGDTIALWLPNNAENLVAQFAAAKAGLNIAAVDPSISTVDELAFVVKDSKAVALLFDPKNNDSDSTDVAKQVFANQPYARGLQTVITTAIDPVHGFLQFRRILVNALESHYVEQRTAQIDAAAPLVVSYTRNNGQTPIRGAALTHGDVLKQAKDIVNSVKLTSNDKILLTDVPAGFVVASVAAALKNSMVVLAPSALKEHAVSLETPSVATDAKAAVFQRLQ</sequence>
<dbReference type="AlphaFoldDB" id="W4GP84"/>
<proteinExistence type="inferred from homology"/>
<dbReference type="Gene3D" id="3.40.50.12780">
    <property type="entry name" value="N-terminal domain of ligase-like"/>
    <property type="match status" value="1"/>
</dbReference>
<dbReference type="EMBL" id="KI913124">
    <property type="protein sequence ID" value="ETV81522.1"/>
    <property type="molecule type" value="Genomic_DNA"/>
</dbReference>
<dbReference type="GO" id="GO:0005509">
    <property type="term" value="F:calcium ion binding"/>
    <property type="evidence" value="ECO:0007669"/>
    <property type="project" value="InterPro"/>
</dbReference>
<keyword evidence="2" id="KW-0436">Ligase</keyword>
<dbReference type="RefSeq" id="XP_009829380.1">
    <property type="nucleotide sequence ID" value="XM_009831078.1"/>
</dbReference>
<dbReference type="VEuPathDB" id="FungiDB:H257_06017"/>
<dbReference type="InterPro" id="IPR042099">
    <property type="entry name" value="ANL_N_sf"/>
</dbReference>
<dbReference type="PANTHER" id="PTHR43201">
    <property type="entry name" value="ACYL-COA SYNTHETASE"/>
    <property type="match status" value="1"/>
</dbReference>
<evidence type="ECO:0000259" key="3">
    <source>
        <dbReference type="PROSITE" id="PS50222"/>
    </source>
</evidence>
<dbReference type="Pfam" id="PF00501">
    <property type="entry name" value="AMP-binding"/>
    <property type="match status" value="1"/>
</dbReference>
<dbReference type="PROSITE" id="PS50222">
    <property type="entry name" value="EF_HAND_2"/>
    <property type="match status" value="1"/>
</dbReference>
<comment type="similarity">
    <text evidence="1">Belongs to the ATP-dependent AMP-binding enzyme family.</text>
</comment>
<dbReference type="GeneID" id="20808013"/>
<accession>W4GP84</accession>
<dbReference type="STRING" id="112090.W4GP84"/>
<gene>
    <name evidence="4" type="ORF">H257_06017</name>
</gene>